<proteinExistence type="predicted"/>
<keyword evidence="2" id="KW-1185">Reference proteome</keyword>
<evidence type="ECO:0000313" key="1">
    <source>
        <dbReference type="EMBL" id="EUB59165.1"/>
    </source>
</evidence>
<comment type="caution">
    <text evidence="1">The sequence shown here is derived from an EMBL/GenBank/DDBJ whole genome shotgun (WGS) entry which is preliminary data.</text>
</comment>
<dbReference type="RefSeq" id="XP_024350361.1">
    <property type="nucleotide sequence ID" value="XM_024495277.1"/>
</dbReference>
<dbReference type="AlphaFoldDB" id="W6UCY1"/>
<gene>
    <name evidence="1" type="ORF">EGR_06028</name>
</gene>
<reference evidence="1 2" key="1">
    <citation type="journal article" date="2013" name="Nat. Genet.">
        <title>The genome of the hydatid tapeworm Echinococcus granulosus.</title>
        <authorList>
            <person name="Zheng H."/>
            <person name="Zhang W."/>
            <person name="Zhang L."/>
            <person name="Zhang Z."/>
            <person name="Li J."/>
            <person name="Lu G."/>
            <person name="Zhu Y."/>
            <person name="Wang Y."/>
            <person name="Huang Y."/>
            <person name="Liu J."/>
            <person name="Kang H."/>
            <person name="Chen J."/>
            <person name="Wang L."/>
            <person name="Chen A."/>
            <person name="Yu S."/>
            <person name="Gao Z."/>
            <person name="Jin L."/>
            <person name="Gu W."/>
            <person name="Wang Z."/>
            <person name="Zhao L."/>
            <person name="Shi B."/>
            <person name="Wen H."/>
            <person name="Lin R."/>
            <person name="Jones M.K."/>
            <person name="Brejova B."/>
            <person name="Vinar T."/>
            <person name="Zhao G."/>
            <person name="McManus D.P."/>
            <person name="Chen Z."/>
            <person name="Zhou Y."/>
            <person name="Wang S."/>
        </authorList>
    </citation>
    <scope>NUCLEOTIDE SEQUENCE [LARGE SCALE GENOMIC DNA]</scope>
</reference>
<sequence>MVWNADEKLFPAWRMTRIDLFFIDLTVVQLHRCCCVHHLPTLSRLLPPLDPDLVLICTSGMLLSASAFFYHSCCVYCLDSSEQDFTPHIAA</sequence>
<organism evidence="1 2">
    <name type="scientific">Echinococcus granulosus</name>
    <name type="common">Hydatid tapeworm</name>
    <dbReference type="NCBI Taxonomy" id="6210"/>
    <lineage>
        <taxon>Eukaryota</taxon>
        <taxon>Metazoa</taxon>
        <taxon>Spiralia</taxon>
        <taxon>Lophotrochozoa</taxon>
        <taxon>Platyhelminthes</taxon>
        <taxon>Cestoda</taxon>
        <taxon>Eucestoda</taxon>
        <taxon>Cyclophyllidea</taxon>
        <taxon>Taeniidae</taxon>
        <taxon>Echinococcus</taxon>
        <taxon>Echinococcus granulosus group</taxon>
    </lineage>
</organism>
<dbReference type="KEGG" id="egl:EGR_06028"/>
<name>W6UCY1_ECHGR</name>
<dbReference type="GeneID" id="36341743"/>
<accession>W6UCY1</accession>
<protein>
    <submittedName>
        <fullName evidence="1">Uncharacterized protein</fullName>
    </submittedName>
</protein>
<dbReference type="Proteomes" id="UP000019149">
    <property type="component" value="Unassembled WGS sequence"/>
</dbReference>
<evidence type="ECO:0000313" key="2">
    <source>
        <dbReference type="Proteomes" id="UP000019149"/>
    </source>
</evidence>
<dbReference type="CTD" id="36341743"/>
<dbReference type="EMBL" id="APAU02000049">
    <property type="protein sequence ID" value="EUB59165.1"/>
    <property type="molecule type" value="Genomic_DNA"/>
</dbReference>